<dbReference type="Proteomes" id="UP000321204">
    <property type="component" value="Chromosome"/>
</dbReference>
<organism evidence="1 2">
    <name type="scientific">Flavisolibacter ginsenosidimutans</name>
    <dbReference type="NCBI Taxonomy" id="661481"/>
    <lineage>
        <taxon>Bacteria</taxon>
        <taxon>Pseudomonadati</taxon>
        <taxon>Bacteroidota</taxon>
        <taxon>Chitinophagia</taxon>
        <taxon>Chitinophagales</taxon>
        <taxon>Chitinophagaceae</taxon>
        <taxon>Flavisolibacter</taxon>
    </lineage>
</organism>
<name>A0A5B8UMC3_9BACT</name>
<gene>
    <name evidence="1" type="ORF">FSB75_16925</name>
</gene>
<dbReference type="AlphaFoldDB" id="A0A5B8UMC3"/>
<dbReference type="Pfam" id="PF07606">
    <property type="entry name" value="DUF1569"/>
    <property type="match status" value="1"/>
</dbReference>
<keyword evidence="2" id="KW-1185">Reference proteome</keyword>
<dbReference type="SUPFAM" id="SSF109854">
    <property type="entry name" value="DinB/YfiT-like putative metalloenzymes"/>
    <property type="match status" value="1"/>
</dbReference>
<protein>
    <submittedName>
        <fullName evidence="1">DUF1569 domain-containing protein</fullName>
    </submittedName>
</protein>
<evidence type="ECO:0000313" key="2">
    <source>
        <dbReference type="Proteomes" id="UP000321204"/>
    </source>
</evidence>
<sequence length="150" mass="17555">MRKSLLDKECGETLVRRIQKLQPDSAPLWGRMNATEMLLHMNRVHEQLLNTPPVKKGTSLRQYIGRWLFLYLVPGFPKNARTPKRNDTKGQIDASAFEEQKQKFIALIQRFPHHQQSIELPHPYFGDLNTKQWGFAGYKHANHHLRQFGV</sequence>
<reference evidence="1 2" key="1">
    <citation type="journal article" date="2015" name="Int. J. Syst. Evol. Microbiol.">
        <title>Flavisolibacter ginsenosidimutans sp. nov., with ginsenoside-converting activity isolated from soil used for cultivating ginseng.</title>
        <authorList>
            <person name="Zhao Y."/>
            <person name="Liu Q."/>
            <person name="Kang M.S."/>
            <person name="Jin F."/>
            <person name="Yu H."/>
            <person name="Im W.T."/>
        </authorList>
    </citation>
    <scope>NUCLEOTIDE SEQUENCE [LARGE SCALE GENOMIC DNA]</scope>
    <source>
        <strain evidence="1 2">Gsoil 636</strain>
    </source>
</reference>
<dbReference type="OrthoDB" id="2599194at2"/>
<dbReference type="Gene3D" id="1.20.120.450">
    <property type="entry name" value="dinb family like domain"/>
    <property type="match status" value="1"/>
</dbReference>
<dbReference type="RefSeq" id="WP_146789917.1">
    <property type="nucleotide sequence ID" value="NZ_BAABIO010000003.1"/>
</dbReference>
<dbReference type="InterPro" id="IPR011463">
    <property type="entry name" value="DUF1569"/>
</dbReference>
<proteinExistence type="predicted"/>
<dbReference type="EMBL" id="CP042433">
    <property type="protein sequence ID" value="QEC57512.1"/>
    <property type="molecule type" value="Genomic_DNA"/>
</dbReference>
<evidence type="ECO:0000313" key="1">
    <source>
        <dbReference type="EMBL" id="QEC57512.1"/>
    </source>
</evidence>
<dbReference type="KEGG" id="fgg:FSB75_16925"/>
<dbReference type="InterPro" id="IPR034660">
    <property type="entry name" value="DinB/YfiT-like"/>
</dbReference>
<accession>A0A5B8UMC3</accession>